<dbReference type="GO" id="GO:0016020">
    <property type="term" value="C:membrane"/>
    <property type="evidence" value="ECO:0007669"/>
    <property type="project" value="TreeGrafter"/>
</dbReference>
<comment type="catalytic activity">
    <reaction evidence="21">
        <text>ATP + H2O = ADP + phosphate + H(+)</text>
        <dbReference type="Rhea" id="RHEA:13065"/>
        <dbReference type="ChEBI" id="CHEBI:15377"/>
        <dbReference type="ChEBI" id="CHEBI:15378"/>
        <dbReference type="ChEBI" id="CHEBI:30616"/>
        <dbReference type="ChEBI" id="CHEBI:43474"/>
        <dbReference type="ChEBI" id="CHEBI:456216"/>
    </reaction>
    <physiologicalReaction direction="left-to-right" evidence="21">
        <dbReference type="Rhea" id="RHEA:13066"/>
    </physiologicalReaction>
</comment>
<evidence type="ECO:0000256" key="3">
    <source>
        <dbReference type="ARBA" id="ARBA00004514"/>
    </source>
</evidence>
<dbReference type="GO" id="GO:0005524">
    <property type="term" value="F:ATP binding"/>
    <property type="evidence" value="ECO:0007669"/>
    <property type="project" value="UniProtKB-KW"/>
</dbReference>
<evidence type="ECO:0000256" key="9">
    <source>
        <dbReference type="ARBA" id="ARBA00022677"/>
    </source>
</evidence>
<dbReference type="PROSITE" id="PS00518">
    <property type="entry name" value="ZF_RING_1"/>
    <property type="match status" value="1"/>
</dbReference>
<evidence type="ECO:0000256" key="20">
    <source>
        <dbReference type="ARBA" id="ARBA00023268"/>
    </source>
</evidence>
<evidence type="ECO:0000256" key="6">
    <source>
        <dbReference type="ARBA" id="ARBA00012483"/>
    </source>
</evidence>
<evidence type="ECO:0000259" key="24">
    <source>
        <dbReference type="PROSITE" id="PS50089"/>
    </source>
</evidence>
<dbReference type="GO" id="GO:0005811">
    <property type="term" value="C:lipid droplet"/>
    <property type="evidence" value="ECO:0007669"/>
    <property type="project" value="UniProtKB-SubCell"/>
</dbReference>
<evidence type="ECO:0000256" key="7">
    <source>
        <dbReference type="ARBA" id="ARBA00022490"/>
    </source>
</evidence>
<keyword evidence="14" id="KW-0833">Ubl conjugation pathway</keyword>
<dbReference type="PANTHER" id="PTHR22605:SF21">
    <property type="entry name" value="E3 UBIQUITIN-PROTEIN LIGASE RNF213-BETA"/>
    <property type="match status" value="1"/>
</dbReference>
<feature type="compositionally biased region" description="Basic and acidic residues" evidence="23">
    <location>
        <begin position="695"/>
        <end position="714"/>
    </location>
</feature>
<dbReference type="InterPro" id="IPR018957">
    <property type="entry name" value="Znf_C3HC4_RING-type"/>
</dbReference>
<evidence type="ECO:0000256" key="23">
    <source>
        <dbReference type="SAM" id="MobiDB-lite"/>
    </source>
</evidence>
<evidence type="ECO:0000256" key="5">
    <source>
        <dbReference type="ARBA" id="ARBA00006914"/>
    </source>
</evidence>
<dbReference type="SMART" id="SM00382">
    <property type="entry name" value="AAA"/>
    <property type="match status" value="2"/>
</dbReference>
<evidence type="ECO:0000256" key="12">
    <source>
        <dbReference type="ARBA" id="ARBA00022741"/>
    </source>
</evidence>
<dbReference type="FunFam" id="3.40.50.300:FF:000804">
    <property type="entry name" value="E3 ubiquitin-protein ligase RNF213"/>
    <property type="match status" value="1"/>
</dbReference>
<evidence type="ECO:0000256" key="21">
    <source>
        <dbReference type="ARBA" id="ARBA00048778"/>
    </source>
</evidence>
<dbReference type="InterPro" id="IPR027417">
    <property type="entry name" value="P-loop_NTPase"/>
</dbReference>
<comment type="pathway">
    <text evidence="4">Protein modification; protein ubiquitination.</text>
</comment>
<evidence type="ECO:0000256" key="4">
    <source>
        <dbReference type="ARBA" id="ARBA00004906"/>
    </source>
</evidence>
<evidence type="ECO:0000256" key="8">
    <source>
        <dbReference type="ARBA" id="ARBA00022657"/>
    </source>
</evidence>
<dbReference type="EC" id="2.3.2.27" evidence="6"/>
<dbReference type="GO" id="GO:0016887">
    <property type="term" value="F:ATP hydrolysis activity"/>
    <property type="evidence" value="ECO:0007669"/>
    <property type="project" value="InterPro"/>
</dbReference>
<feature type="domain" description="RZ-type" evidence="25">
    <location>
        <begin position="3555"/>
        <end position="3627"/>
    </location>
</feature>
<dbReference type="GO" id="GO:0061630">
    <property type="term" value="F:ubiquitin protein ligase activity"/>
    <property type="evidence" value="ECO:0007669"/>
    <property type="project" value="UniProtKB-EC"/>
</dbReference>
<reference evidence="26" key="2">
    <citation type="submission" date="2025-08" db="UniProtKB">
        <authorList>
            <consortium name="Ensembl"/>
        </authorList>
    </citation>
    <scope>IDENTIFICATION</scope>
</reference>
<evidence type="ECO:0000256" key="13">
    <source>
        <dbReference type="ARBA" id="ARBA00022771"/>
    </source>
</evidence>
<dbReference type="InterPro" id="IPR013083">
    <property type="entry name" value="Znf_RING/FYVE/PHD"/>
</dbReference>
<dbReference type="PANTHER" id="PTHR22605">
    <property type="entry name" value="RZ-TYPE DOMAIN-CONTAINING PROTEIN"/>
    <property type="match status" value="1"/>
</dbReference>
<evidence type="ECO:0000256" key="17">
    <source>
        <dbReference type="ARBA" id="ARBA00022840"/>
    </source>
</evidence>
<evidence type="ECO:0000256" key="16">
    <source>
        <dbReference type="ARBA" id="ARBA00022833"/>
    </source>
</evidence>
<keyword evidence="15" id="KW-0378">Hydrolase</keyword>
<dbReference type="GO" id="GO:0006511">
    <property type="term" value="P:ubiquitin-dependent protein catabolic process"/>
    <property type="evidence" value="ECO:0007669"/>
    <property type="project" value="TreeGrafter"/>
</dbReference>
<feature type="compositionally biased region" description="Acidic residues" evidence="23">
    <location>
        <begin position="745"/>
        <end position="765"/>
    </location>
</feature>
<comment type="similarity">
    <text evidence="5">Belongs to the AAA ATPase family.</text>
</comment>
<dbReference type="GO" id="GO:0008270">
    <property type="term" value="F:zinc ion binding"/>
    <property type="evidence" value="ECO:0007669"/>
    <property type="project" value="UniProtKB-KW"/>
</dbReference>
<reference evidence="26 27" key="1">
    <citation type="submission" date="2020-10" db="EMBL/GenBank/DDBJ databases">
        <title>Pygocentrus nattereri (red-bellied piranha) genome, fPygNat1, primary haplotype.</title>
        <authorList>
            <person name="Myers G."/>
            <person name="Meyer A."/>
            <person name="Karagic N."/>
            <person name="Pippel M."/>
            <person name="Winkler S."/>
            <person name="Tracey A."/>
            <person name="Wood J."/>
            <person name="Formenti G."/>
            <person name="Howe K."/>
            <person name="Fedrigo O."/>
            <person name="Jarvis E.D."/>
        </authorList>
    </citation>
    <scope>NUCLEOTIDE SEQUENCE [LARGE SCALE GENOMIC DNA]</scope>
</reference>
<evidence type="ECO:0000256" key="1">
    <source>
        <dbReference type="ARBA" id="ARBA00000900"/>
    </source>
</evidence>
<dbReference type="Proteomes" id="UP001501920">
    <property type="component" value="Chromosome 13"/>
</dbReference>
<dbReference type="InterPro" id="IPR001841">
    <property type="entry name" value="Znf_RING"/>
</dbReference>
<dbReference type="Pfam" id="PF00097">
    <property type="entry name" value="zf-C3HC4"/>
    <property type="match status" value="1"/>
</dbReference>
<evidence type="ECO:0000256" key="15">
    <source>
        <dbReference type="ARBA" id="ARBA00022801"/>
    </source>
</evidence>
<keyword evidence="8" id="KW-0037">Angiogenesis</keyword>
<comment type="subcellular location">
    <subcellularLocation>
        <location evidence="3">Cytoplasm</location>
        <location evidence="3">Cytosol</location>
    </subcellularLocation>
    <subcellularLocation>
        <location evidence="2">Lipid droplet</location>
    </subcellularLocation>
</comment>
<comment type="catalytic activity">
    <reaction evidence="1">
        <text>S-ubiquitinyl-[E2 ubiquitin-conjugating enzyme]-L-cysteine + [acceptor protein]-L-lysine = [E2 ubiquitin-conjugating enzyme]-L-cysteine + N(6)-ubiquitinyl-[acceptor protein]-L-lysine.</text>
        <dbReference type="EC" id="2.3.2.27"/>
    </reaction>
</comment>
<evidence type="ECO:0000313" key="27">
    <source>
        <dbReference type="Proteomes" id="UP001501920"/>
    </source>
</evidence>
<dbReference type="Pfam" id="PF20173">
    <property type="entry name" value="ZnF_RZ-type"/>
    <property type="match status" value="1"/>
</dbReference>
<name>A0AAR2LNR1_PYGNA</name>
<dbReference type="GO" id="GO:0006629">
    <property type="term" value="P:lipid metabolic process"/>
    <property type="evidence" value="ECO:0007669"/>
    <property type="project" value="UniProtKB-KW"/>
</dbReference>
<evidence type="ECO:0000256" key="22">
    <source>
        <dbReference type="PROSITE-ProRule" id="PRU00175"/>
    </source>
</evidence>
<dbReference type="GO" id="GO:0005730">
    <property type="term" value="C:nucleolus"/>
    <property type="evidence" value="ECO:0007669"/>
    <property type="project" value="TreeGrafter"/>
</dbReference>
<feature type="domain" description="RING-type" evidence="24">
    <location>
        <begin position="3080"/>
        <end position="3120"/>
    </location>
</feature>
<evidence type="ECO:0000256" key="11">
    <source>
        <dbReference type="ARBA" id="ARBA00022723"/>
    </source>
</evidence>
<dbReference type="FunFam" id="3.40.50.300:FF:000491">
    <property type="entry name" value="E3 ubiquitin-protein ligase RNF213"/>
    <property type="match status" value="1"/>
</dbReference>
<dbReference type="Gene3D" id="3.40.50.300">
    <property type="entry name" value="P-loop containing nucleotide triphosphate hydrolases"/>
    <property type="match status" value="2"/>
</dbReference>
<evidence type="ECO:0000256" key="19">
    <source>
        <dbReference type="ARBA" id="ARBA00023098"/>
    </source>
</evidence>
<dbReference type="InterPro" id="IPR017907">
    <property type="entry name" value="Znf_RING_CS"/>
</dbReference>
<evidence type="ECO:0000256" key="14">
    <source>
        <dbReference type="ARBA" id="ARBA00022786"/>
    </source>
</evidence>
<evidence type="ECO:0000256" key="2">
    <source>
        <dbReference type="ARBA" id="ARBA00004502"/>
    </source>
</evidence>
<dbReference type="GO" id="GO:0002040">
    <property type="term" value="P:sprouting angiogenesis"/>
    <property type="evidence" value="ECO:0007669"/>
    <property type="project" value="TreeGrafter"/>
</dbReference>
<dbReference type="PROSITE" id="PS51981">
    <property type="entry name" value="ZF_RZ"/>
    <property type="match status" value="1"/>
</dbReference>
<dbReference type="InterPro" id="IPR003593">
    <property type="entry name" value="AAA+_ATPase"/>
</dbReference>
<dbReference type="GO" id="GO:2000051">
    <property type="term" value="P:negative regulation of non-canonical Wnt signaling pathway"/>
    <property type="evidence" value="ECO:0007669"/>
    <property type="project" value="TreeGrafter"/>
</dbReference>
<keyword evidence="16" id="KW-0862">Zinc</keyword>
<dbReference type="GeneTree" id="ENSGT00630000089884"/>
<keyword evidence="9" id="KW-0551">Lipid droplet</keyword>
<keyword evidence="27" id="KW-1185">Reference proteome</keyword>
<keyword evidence="20" id="KW-0511">Multifunctional enzyme</keyword>
<keyword evidence="11" id="KW-0479">Metal-binding</keyword>
<keyword evidence="17" id="KW-0067">ATP-binding</keyword>
<protein>
    <recommendedName>
        <fullName evidence="6">RING-type E3 ubiquitin transferase</fullName>
        <ecNumber evidence="6">2.3.2.27</ecNumber>
    </recommendedName>
</protein>
<dbReference type="GO" id="GO:0005829">
    <property type="term" value="C:cytosol"/>
    <property type="evidence" value="ECO:0007669"/>
    <property type="project" value="UniProtKB-SubCell"/>
</dbReference>
<dbReference type="SUPFAM" id="SSF52540">
    <property type="entry name" value="P-loop containing nucleoside triphosphate hydrolases"/>
    <property type="match status" value="2"/>
</dbReference>
<proteinExistence type="inferred from homology"/>
<dbReference type="InterPro" id="IPR046439">
    <property type="entry name" value="ZF_RZ_dom"/>
</dbReference>
<evidence type="ECO:0000259" key="25">
    <source>
        <dbReference type="PROSITE" id="PS51981"/>
    </source>
</evidence>
<keyword evidence="19" id="KW-0443">Lipid metabolism</keyword>
<dbReference type="SUPFAM" id="SSF57850">
    <property type="entry name" value="RING/U-box"/>
    <property type="match status" value="1"/>
</dbReference>
<organism evidence="26 27">
    <name type="scientific">Pygocentrus nattereri</name>
    <name type="common">Red-bellied piranha</name>
    <dbReference type="NCBI Taxonomy" id="42514"/>
    <lineage>
        <taxon>Eukaryota</taxon>
        <taxon>Metazoa</taxon>
        <taxon>Chordata</taxon>
        <taxon>Craniata</taxon>
        <taxon>Vertebrata</taxon>
        <taxon>Euteleostomi</taxon>
        <taxon>Actinopterygii</taxon>
        <taxon>Neopterygii</taxon>
        <taxon>Teleostei</taxon>
        <taxon>Ostariophysi</taxon>
        <taxon>Characiformes</taxon>
        <taxon>Characoidei</taxon>
        <taxon>Pygocentrus</taxon>
    </lineage>
</organism>
<accession>A0AAR2LNR1</accession>
<keyword evidence="10" id="KW-0808">Transferase</keyword>
<evidence type="ECO:0000256" key="18">
    <source>
        <dbReference type="ARBA" id="ARBA00022859"/>
    </source>
</evidence>
<dbReference type="GO" id="GO:0002376">
    <property type="term" value="P:immune system process"/>
    <property type="evidence" value="ECO:0007669"/>
    <property type="project" value="UniProtKB-KW"/>
</dbReference>
<reference evidence="26" key="3">
    <citation type="submission" date="2025-09" db="UniProtKB">
        <authorList>
            <consortium name="Ensembl"/>
        </authorList>
    </citation>
    <scope>IDENTIFICATION</scope>
</reference>
<feature type="region of interest" description="Disordered" evidence="23">
    <location>
        <begin position="692"/>
        <end position="765"/>
    </location>
</feature>
<evidence type="ECO:0000313" key="26">
    <source>
        <dbReference type="Ensembl" id="ENSPNAP00000078200.1"/>
    </source>
</evidence>
<feature type="compositionally biased region" description="Acidic residues" evidence="23">
    <location>
        <begin position="721"/>
        <end position="732"/>
    </location>
</feature>
<dbReference type="Gene3D" id="3.30.40.10">
    <property type="entry name" value="Zinc/RING finger domain, C3HC4 (zinc finger)"/>
    <property type="match status" value="1"/>
</dbReference>
<evidence type="ECO:0000256" key="10">
    <source>
        <dbReference type="ARBA" id="ARBA00022679"/>
    </source>
</evidence>
<keyword evidence="12" id="KW-0547">Nucleotide-binding</keyword>
<dbReference type="Ensembl" id="ENSPNAT00000088397.1">
    <property type="protein sequence ID" value="ENSPNAP00000078200.1"/>
    <property type="gene ID" value="ENSPNAG00000030694.1"/>
</dbReference>
<sequence>MQKCQSILGSLVISLCQGNIPLSHLQTVLKNRNNFQKMYKNCMKYGKLDNIPIDSEELLAQREKDLLALKEQRAHVDVLIKMIGKISEMIHVPEISLLEDKHKIDLQALSLNELLAVQPCFSKEDLREISTGRVLYYNADLLVLDTARQMHEFKESNLLLSSWVERATAQASMNTGSGPVSLNLTQVISEIWQPSVCNFYKLGIRIAQGLATFEEVDKAVDGCGDEGDGTKIKKELHLMAAKLESYQGLEKNWPQLRLFQIQEYRQLHHAAEATSAILRIRDRLGLRGDFSPIYSLTELRDDTFKQKTLESLSDDLLSAKRRLSNVKPQHTACLDAYLESEKLVRWAKTCIENLSELKFFMNLAGESDADIDRLASFRDAVAGYSPFLYSLPLEAGFEEFIACAQQIWDNLQKDEKLTEKLKDSCRWLDWLKSVRDTHGSVEQSSLSLASAINTSGVYHVEWPADTSEKKCLGSVLYVKVPSNEKDKTYSLDELLELQNKLMLMSSKGECGKEQEVNKFTEIFEGVQRMGRILLHLWSSGNLFFRDLEALVKCNPEENPCISIHCPLLGKHVVYHGHVAEQLQKVCRSMEACHEDWRNFMSDMRSRFYALNHYTSEQVVYLCNWIHNICVKRKPVPQQIWHLLHPLKPSCTLNDIREAFKKATESINLHLQGQLKPPTLILVEDSSETVYSMDIGDTRPHDEKSKIHKDNKEDQVNISADDMLEDLTDEDDTSEQHSGRSQLQQDLEEADIEEEEQQQQEQEEVLDEWNQDEEAFSYEPEAHSSTQAQCSKMEKTVMESLDSLWGHFRNDMLRYLTQYVDIETLAHFLSSLSAMNQVNVKRKLPSILQEGRPNLVHCPSTELISTTLSFYMESPEQTFPSVDEVLMCKEDTTEEEVEIFLRRCLGRGYPSGHQKIYTVVNPGLLTYDVSVALAELFEAMEKSARSQYRMVMVCPVNQDRYVPSFFSNYKVQGGLSLSAERAKKYLRCHLTVPFLHSSHFQVYPDGLSAWMITSKRPAVGKSLYITRMYQHFMAKFPEASYLPIRLIEPSVDTDCFVQTLSEKLRELREQDPVLLHIDAAAVRCGLEEFLFKLLVLGCLSDSKGTLWRRNPAHLIAVETLLPDPTHQRQTLKESNQGLLHLLPTIHCRPPKEVEELELRNYSQKSASLDPLMDIQEFQSEGIQRPYQYLRRFNRNESLDSFTYQAKSVEGDPANCLHHLLSNCGLTDPSWAELKHFTWFLNLQLKDCESSGFCNPYFFADHLRGFKTFIVKFMIHMARDFASPSLDISDQSPSLHQEHEPEDGLLTIRKRWENQSHPYIFFNADHLTMTFLGFHVKQVGYTLNAVNPQNGRLLMRDVMSPELFFGLQQQRISFSEDFDQLPRVNKLKKISLVVGVNEQFDPDPTYELTADNVMKMLAIHMRFRCEIPVIIMGETGCGKTRLVKFLCDLQREGRHVENMKLVKVHGGTTAETIYNKVREAERLAENNSRKYKLDTILFFDEANTSEAIFAIKEVLCDKSVQGFPLKKNSGLKIIAACNPYRRHTPEMIKRLEQAGLGYRVKAGETEDRLGKVPMRQLVYRVHPLPPSMIPLVWDFGQLSDSTELSYIQQIVQKQMEENRLPLECKGVIANVLAASQSYMRCRKDECSFVSLRDVERSMTVLVWFFQHKDYLFPSVQCTDIVHMALKCLALALGVCYYPSLECREAYLSAITKHFPQPLDSDKALEHEIISCQDFLLENIPMRETIAKNLALKENVFLMVVCIELRIPLFLVGKPGSSKSLAKTVVADAMQRQASHCDLFKRLKEVHMVSFQCSPHSSPDGIIATFRNCARFQKDKNMDEYVSVVVLDEIGLAEDSPKMPLKTLHPLLEDGCIDSELPDPHMKVGFVGISNWALDPAKMNRGIFVSRWDPSENELVETAKGICSSSKSVLLKIKHLLPKLAKGFLSICKSDSDQFFGLRDYYSLVKMIFATVKNTDSEPSDSHLAEAVMRNFSGQKNDFDPLRHFQDLFLNLHEVPRTSTLKMIEQNLDHSSENECRYLLLLTTNSAALYIVQQYIFSKGNYTCPEIVFGSGFPKDQEYAQICRNVSRVKSCMETGRTVILLNLLNLYESLYDALNQYYVEFSGQRYVDLGLGSHRVKCRVHRDFRLVVIEDQEKVYDKFPVPLKNRLEKHRVDRSTDLTPWQHRVLAKLRIWVNAFSHAGSTTSDFSPTDAFVGFHGDACASALLQALEQREQDLQKVGDGHVSTVTSTVKEGNVITAPIEEGSITIITESRAQGGEAVGHQMTTDDDKENAMIGVESDVDHTFLADDEGGLALIQTDDSDEAIEVEKEAEVTDAIPKSEEMDVDPGEAEAVKYNEPNETKNEEEEVYESAKYFLLKCATPDSVLRLKYSKLGNQEAEKHQWLYFHQQHHHSLKDFMGSHLKRKDKERSRFIEVTTFAGLLTKADVRNLTQALGLSMEQLLLLSLHQFDTEASFCRKIRNFLQCASLSSHILLVQTDMEESLCKNELIASAKYCTMNELLSFRSEDCNCYIMFITKLSRIASGNKYIGFQGGAWLSVHIDDLRDTKDMSLDLSVFCGTPISKLLAQQRQTDVEDATEDQESAIPVGQGDEPAYLHSVSLVKSCSQKAVSLLRDPVNKASRSMTRMGILLDLLGNNRGNTAARFQKVLMKRLVVALTQREEHIPNSGDWVNKEAKKREALQEGGTLRHTLWRCLQGVLTPVLARVLEVLDRDSNLDLLYDAGLSEGLIQFWLDIFSDEQILDLSLPQGSSGSEQEIDVQCNLLVGVDERACTAPFSWLIRLYCQNLWEESQFVQTTGQSSKERIQQFVSAVTGSSLGGYIEKLLEREQVELGHKYLTDFLLLSFKTKTEEEMKVFGAALLGCVSALQQSMSVTPNLSPAWIMAAAHHYSPRLDTLSHALQLQPHLAPLILKQQLQKDLPDMCEDILALGICVEETKLQPLTSGPECMSFLSRVELLQPCLQRVMSHSYCSLCSPGCLKHLTAIKSVWQGMLVMAAFIEQVVVKVNSNKERLVALTMKHCSQVQRLMEECPNLQSKAALQQLIRILNDYHEESISRELRFGIKCPVCLLDMSEPCVLQCEHVFCLSCVKSCLQAQETKYCPKCRTNLPPNYQPTVSSTIEFALNEHRNVRRCCNSFFLEVVSRFCLSEGQRPEEDMVELLFSLLISAQGDVYKTRELTPFLECVDQSPVVRSVLPKLLLQYSFDQVMGHIQTYLENLEDKLLDDEDRTELYRLFANCFQDSLLCPSLGRALESGELRHQQEDINFLSRLVRKQTPSRERQPAEFLLSMARLRISLDTAARILPRAVGQKSGECAVWEQKLLEQVKAVCEYGGNDWYRVYLLRALNRQAGIDCVQTLMNSAPYEWVFPAELLRLQRLIPAEVDRFLCCGQLYQLLRNGVGQALLESSTDELKTNLQDVVSSSSARVLLALALFRRVTCRLLSLDSALHPRAQELEILKDFVRENTAGHLRELCTSLLSRHAEGLVSQLYISAGQSAERRRLLELVVHANAVFHSGSRLLHPLHLIASRPQTMAEAFLPTMPDDNTSIVHKWLNEKKLKMYLCRNGHPCMVGECGKPTALAKCDTCGVQIGGQHHNPVAGFTPVHNVSDQTRRGHVLGQASHRSEAPNRDLTMVQSSVLRLCLHLAMLQGSAFNPEGISAMIQPTVHNIYEFLWHHLEKDMEALGKTLNLNWDDTAIAVHLILNAFTHLSTAGAQHGAAQLSSRQDREQWEKDMCRMVISPILTNLDRQLSDAQERIAADDKLSDSTLIKVLKRDPCSLLSLPSDCPSHHSAFWTPPDPLTVERLSQLIAQKQAVSPVPLLSLFINRVQCVRQLVCLPDLAALLSDLMRVVPAHSETINHTIATLLHSLPAGHQRNTLTRRVKTFCDVWNQLRMELFDKGVDSELCGKDIIMESSGQYLSLNRRGPGSCLYALIDLLSETHNSLVREARKLSRQEDSDYSVPLGVLSENQLALCNPEKELLPLVLAHCNYTLVKGQQTATDYDLQAIERQLNRRFLAGKPRIQMDTEKYLKRHHQDFSEVLKDVRTKISQEPLKGSVCSSIRAVLRSFTDVCSAVYALEIGLRFLGKTGGHPGSLLLSYLQKSLRMEQEISSNVAKALAENRLDQSTATWQLLTCWRSELKLRKGQDPFPRLSEEFKEKLTGDERRELKEFLEVTDVDLFSLELHEILLLKADSTSQSGYSSTWDIQNTMESHLEEKGAPVLPGLHSLSSEITLSKAADVWRLAVEFKT</sequence>
<dbReference type="PROSITE" id="PS50089">
    <property type="entry name" value="ZF_RING_2"/>
    <property type="match status" value="1"/>
</dbReference>
<dbReference type="InterPro" id="IPR031248">
    <property type="entry name" value="RNF213"/>
</dbReference>
<keyword evidence="13 22" id="KW-0863">Zinc-finger</keyword>
<keyword evidence="7" id="KW-0963">Cytoplasm</keyword>
<dbReference type="SMART" id="SM00184">
    <property type="entry name" value="RING"/>
    <property type="match status" value="1"/>
</dbReference>
<keyword evidence="18" id="KW-0391">Immunity</keyword>